<organism evidence="1 2">
    <name type="scientific">Mucilaginibacter calamicampi</name>
    <dbReference type="NCBI Taxonomy" id="1302352"/>
    <lineage>
        <taxon>Bacteria</taxon>
        <taxon>Pseudomonadati</taxon>
        <taxon>Bacteroidota</taxon>
        <taxon>Sphingobacteriia</taxon>
        <taxon>Sphingobacteriales</taxon>
        <taxon>Sphingobacteriaceae</taxon>
        <taxon>Mucilaginibacter</taxon>
    </lineage>
</organism>
<dbReference type="InterPro" id="IPR027417">
    <property type="entry name" value="P-loop_NTPase"/>
</dbReference>
<dbReference type="Gene3D" id="3.40.50.300">
    <property type="entry name" value="P-loop containing nucleotide triphosphate hydrolases"/>
    <property type="match status" value="1"/>
</dbReference>
<dbReference type="Proteomes" id="UP001596958">
    <property type="component" value="Unassembled WGS sequence"/>
</dbReference>
<keyword evidence="2" id="KW-1185">Reference proteome</keyword>
<dbReference type="PANTHER" id="PTHR34301:SF8">
    <property type="entry name" value="ATPASE DOMAIN-CONTAINING PROTEIN"/>
    <property type="match status" value="1"/>
</dbReference>
<name>A0ABW2YVU8_9SPHI</name>
<dbReference type="SUPFAM" id="SSF52540">
    <property type="entry name" value="P-loop containing nucleoside triphosphate hydrolases"/>
    <property type="match status" value="1"/>
</dbReference>
<reference evidence="2" key="1">
    <citation type="journal article" date="2019" name="Int. J. Syst. Evol. Microbiol.">
        <title>The Global Catalogue of Microorganisms (GCM) 10K type strain sequencing project: providing services to taxonomists for standard genome sequencing and annotation.</title>
        <authorList>
            <consortium name="The Broad Institute Genomics Platform"/>
            <consortium name="The Broad Institute Genome Sequencing Center for Infectious Disease"/>
            <person name="Wu L."/>
            <person name="Ma J."/>
        </authorList>
    </citation>
    <scope>NUCLEOTIDE SEQUENCE [LARGE SCALE GENOMIC DNA]</scope>
    <source>
        <strain evidence="2">CCUG 63418</strain>
    </source>
</reference>
<evidence type="ECO:0008006" key="3">
    <source>
        <dbReference type="Google" id="ProtNLM"/>
    </source>
</evidence>
<proteinExistence type="predicted"/>
<protein>
    <recommendedName>
        <fullName evidence="3">ATPase domain-containing protein</fullName>
    </recommendedName>
</protein>
<dbReference type="RefSeq" id="WP_377095954.1">
    <property type="nucleotide sequence ID" value="NZ_JBHTHU010000001.1"/>
</dbReference>
<gene>
    <name evidence="1" type="ORF">ACFQZS_00310</name>
</gene>
<dbReference type="PANTHER" id="PTHR34301">
    <property type="entry name" value="DNA-BINDING PROTEIN-RELATED"/>
    <property type="match status" value="1"/>
</dbReference>
<comment type="caution">
    <text evidence="1">The sequence shown here is derived from an EMBL/GenBank/DDBJ whole genome shotgun (WGS) entry which is preliminary data.</text>
</comment>
<accession>A0ABW2YVU8</accession>
<sequence>MNNITGPPVEGDNFYGREPEIDYAWGRISTGNNLILPSPRRVGKTSFALKLLDIAKREGWDTISINLERITSEQAFIERFVEELRKLSWWDQASTQIINFLSLFKQLKPSFKYGDVEMELSWEENKIDIYKQLADILDHRKPTLIFFDELTVLLNVILNADENGKRNVSAFLHWLRSLRIVGRSRIKWIYCSSVGIENFTHQHGISDTMNDISDYRLKSFSHNESIGMLLNLGRSNNLDVTKEIAKDVVGLLDYCLPFFLQIMFDKLNYLVNIENVPIDRKISQYAYAQIITENHFNTWIERIENQYGYQKKYVFALLKLTCQDKSGVSRANLINATTASGLDIDDAEEIVRKLIYMLKNDGYLVEDNGLYRFRSPLLRDFWFERFVR</sequence>
<evidence type="ECO:0000313" key="2">
    <source>
        <dbReference type="Proteomes" id="UP001596958"/>
    </source>
</evidence>
<evidence type="ECO:0000313" key="1">
    <source>
        <dbReference type="EMBL" id="MFD0748561.1"/>
    </source>
</evidence>
<dbReference type="EMBL" id="JBHTHU010000001">
    <property type="protein sequence ID" value="MFD0748561.1"/>
    <property type="molecule type" value="Genomic_DNA"/>
</dbReference>